<dbReference type="Gene3D" id="3.40.50.2000">
    <property type="entry name" value="Glycogen Phosphorylase B"/>
    <property type="match status" value="1"/>
</dbReference>
<protein>
    <submittedName>
        <fullName evidence="3">Glycosyltransferase</fullName>
    </submittedName>
</protein>
<dbReference type="Proteomes" id="UP001327093">
    <property type="component" value="Unassembled WGS sequence"/>
</dbReference>
<dbReference type="EMBL" id="JAWLNX010000011">
    <property type="protein sequence ID" value="MEB3369269.1"/>
    <property type="molecule type" value="Genomic_DNA"/>
</dbReference>
<name>A0ABU6ACZ4_9PSEU</name>
<organism evidence="3 4">
    <name type="scientific">Saccharopolyspora mangrovi</name>
    <dbReference type="NCBI Taxonomy" id="3082379"/>
    <lineage>
        <taxon>Bacteria</taxon>
        <taxon>Bacillati</taxon>
        <taxon>Actinomycetota</taxon>
        <taxon>Actinomycetes</taxon>
        <taxon>Pseudonocardiales</taxon>
        <taxon>Pseudonocardiaceae</taxon>
        <taxon>Saccharopolyspora</taxon>
    </lineage>
</organism>
<proteinExistence type="predicted"/>
<keyword evidence="4" id="KW-1185">Reference proteome</keyword>
<gene>
    <name evidence="3" type="ORF">R4I43_17810</name>
</gene>
<evidence type="ECO:0000313" key="3">
    <source>
        <dbReference type="EMBL" id="MEB3369269.1"/>
    </source>
</evidence>
<keyword evidence="1" id="KW-0808">Transferase</keyword>
<evidence type="ECO:0000256" key="1">
    <source>
        <dbReference type="ARBA" id="ARBA00022679"/>
    </source>
</evidence>
<evidence type="ECO:0000259" key="2">
    <source>
        <dbReference type="Pfam" id="PF00534"/>
    </source>
</evidence>
<dbReference type="InterPro" id="IPR001296">
    <property type="entry name" value="Glyco_trans_1"/>
</dbReference>
<dbReference type="SUPFAM" id="SSF53756">
    <property type="entry name" value="UDP-Glycosyltransferase/glycogen phosphorylase"/>
    <property type="match status" value="1"/>
</dbReference>
<feature type="domain" description="Glycosyl transferase family 1" evidence="2">
    <location>
        <begin position="225"/>
        <end position="311"/>
    </location>
</feature>
<dbReference type="RefSeq" id="WP_324266755.1">
    <property type="nucleotide sequence ID" value="NZ_JAWLNX010000011.1"/>
</dbReference>
<dbReference type="Pfam" id="PF00534">
    <property type="entry name" value="Glycos_transf_1"/>
    <property type="match status" value="1"/>
</dbReference>
<comment type="caution">
    <text evidence="3">The sequence shown here is derived from an EMBL/GenBank/DDBJ whole genome shotgun (WGS) entry which is preliminary data.</text>
</comment>
<evidence type="ECO:0000313" key="4">
    <source>
        <dbReference type="Proteomes" id="UP001327093"/>
    </source>
</evidence>
<sequence length="335" mass="37052">MTTFATPGTSATSQEGLRILVWHRHGSWATAFVQGPHTYLVPVTADRGPDGRGRSQTVSWPDNAVEVEPGRLRDEDIDVVVLQRPGELELTRLWTGRRPGVDVPAVYVEHDTPRGPAGPDRHPVADREDIPIAHVTHFNQMWWDSGRAPNTVIEHGIVDPGHRWTGTVPHAGVVVNEPVRRSHIAGTDLLPRLSRGAPLDVFGMRVRELPDVLGCDRIIPHEDLPQPKMHAELAARRVYLHPYRWTSLGLALLEAMHLGMPIVAVAATEVVEAVPPEAGAISTRVDTLIDAVTTFTADPDRAREAGNAARRAALRRYSLDRFLADWTALLHEVRR</sequence>
<accession>A0ABU6ACZ4</accession>
<reference evidence="3 4" key="1">
    <citation type="submission" date="2023-10" db="EMBL/GenBank/DDBJ databases">
        <title>Saccharopolyspora sp. nov., isolated from mangrove soil.</title>
        <authorList>
            <person name="Lu Y."/>
            <person name="Liu W."/>
        </authorList>
    </citation>
    <scope>NUCLEOTIDE SEQUENCE [LARGE SCALE GENOMIC DNA]</scope>
    <source>
        <strain evidence="3 4">S2-29</strain>
    </source>
</reference>